<organism evidence="2 3">
    <name type="scientific">Actinoplanes couchii</name>
    <dbReference type="NCBI Taxonomy" id="403638"/>
    <lineage>
        <taxon>Bacteria</taxon>
        <taxon>Bacillati</taxon>
        <taxon>Actinomycetota</taxon>
        <taxon>Actinomycetes</taxon>
        <taxon>Micromonosporales</taxon>
        <taxon>Micromonosporaceae</taxon>
        <taxon>Actinoplanes</taxon>
    </lineage>
</organism>
<dbReference type="Proteomes" id="UP000612282">
    <property type="component" value="Unassembled WGS sequence"/>
</dbReference>
<proteinExistence type="predicted"/>
<evidence type="ECO:0000259" key="1">
    <source>
        <dbReference type="Pfam" id="PF04167"/>
    </source>
</evidence>
<dbReference type="Gene3D" id="2.40.380.10">
    <property type="entry name" value="FomD-like"/>
    <property type="match status" value="1"/>
</dbReference>
<dbReference type="Pfam" id="PF04167">
    <property type="entry name" value="DUF402"/>
    <property type="match status" value="1"/>
</dbReference>
<sequence>MPFSTGQIVHLRHVQRDRLGLVCPLRVVEDRGDAVLLWVPAGTRGWHFDMPDGRGLAATPLPEWSSARRVPAPYTIGHGMLSLQSREQDFAIRWFFTPEGHFYRWYGNLEAPSIVWQDDELAGIDTVDWDLDVVIEPDRSWRWKDEDDFVTRLTMPESYWVDDEKRVRRAGQDVVALVEAGVFPFDGTWCDFVPDPSWGPLPLDLPAGWDRPITPRET</sequence>
<evidence type="ECO:0000313" key="2">
    <source>
        <dbReference type="EMBL" id="GID57793.1"/>
    </source>
</evidence>
<evidence type="ECO:0000313" key="3">
    <source>
        <dbReference type="Proteomes" id="UP000612282"/>
    </source>
</evidence>
<dbReference type="EMBL" id="BOMG01000076">
    <property type="protein sequence ID" value="GID57793.1"/>
    <property type="molecule type" value="Genomic_DNA"/>
</dbReference>
<accession>A0ABQ3XH14</accession>
<keyword evidence="3" id="KW-1185">Reference proteome</keyword>
<gene>
    <name evidence="2" type="ORF">Aco03nite_061970</name>
</gene>
<comment type="caution">
    <text evidence="2">The sequence shown here is derived from an EMBL/GenBank/DDBJ whole genome shotgun (WGS) entry which is preliminary data.</text>
</comment>
<dbReference type="InterPro" id="IPR035930">
    <property type="entry name" value="FomD-like_sf"/>
</dbReference>
<feature type="domain" description="DUF402" evidence="1">
    <location>
        <begin position="71"/>
        <end position="181"/>
    </location>
</feature>
<reference evidence="2 3" key="1">
    <citation type="submission" date="2021-01" db="EMBL/GenBank/DDBJ databases">
        <title>Whole genome shotgun sequence of Actinoplanes couchii NBRC 106145.</title>
        <authorList>
            <person name="Komaki H."/>
            <person name="Tamura T."/>
        </authorList>
    </citation>
    <scope>NUCLEOTIDE SEQUENCE [LARGE SCALE GENOMIC DNA]</scope>
    <source>
        <strain evidence="2 3">NBRC 106145</strain>
    </source>
</reference>
<name>A0ABQ3XH14_9ACTN</name>
<dbReference type="SUPFAM" id="SSF159234">
    <property type="entry name" value="FomD-like"/>
    <property type="match status" value="1"/>
</dbReference>
<protein>
    <recommendedName>
        <fullName evidence="1">DUF402 domain-containing protein</fullName>
    </recommendedName>
</protein>
<dbReference type="InterPro" id="IPR007295">
    <property type="entry name" value="DUF402"/>
</dbReference>
<dbReference type="RefSeq" id="WP_203801058.1">
    <property type="nucleotide sequence ID" value="NZ_BAAAQE010000099.1"/>
</dbReference>